<gene>
    <name evidence="3" type="ORF">EV139_1819</name>
</gene>
<evidence type="ECO:0000256" key="2">
    <source>
        <dbReference type="SAM" id="MobiDB-lite"/>
    </source>
</evidence>
<dbReference type="Proteomes" id="UP000291832">
    <property type="component" value="Unassembled WGS sequence"/>
</dbReference>
<reference evidence="3 4" key="1">
    <citation type="journal article" date="2015" name="Stand. Genomic Sci.">
        <title>Genomic Encyclopedia of Bacterial and Archaeal Type Strains, Phase III: the genomes of soil and plant-associated and newly described type strains.</title>
        <authorList>
            <person name="Whitman W.B."/>
            <person name="Woyke T."/>
            <person name="Klenk H.P."/>
            <person name="Zhou Y."/>
            <person name="Lilburn T.G."/>
            <person name="Beck B.J."/>
            <person name="De Vos P."/>
            <person name="Vandamme P."/>
            <person name="Eisen J.A."/>
            <person name="Garrity G."/>
            <person name="Hugenholtz P."/>
            <person name="Kyrpides N.C."/>
        </authorList>
    </citation>
    <scope>NUCLEOTIDE SEQUENCE [LARGE SCALE GENOMIC DNA]</scope>
    <source>
        <strain evidence="3 4">RF6</strain>
    </source>
</reference>
<feature type="region of interest" description="Disordered" evidence="2">
    <location>
        <begin position="145"/>
        <end position="166"/>
    </location>
</feature>
<name>A0A4Q7U269_9MICO</name>
<dbReference type="AlphaFoldDB" id="A0A4Q7U269"/>
<keyword evidence="1" id="KW-0175">Coiled coil</keyword>
<proteinExistence type="predicted"/>
<accession>A0A4Q7U269</accession>
<feature type="region of interest" description="Disordered" evidence="2">
    <location>
        <begin position="331"/>
        <end position="402"/>
    </location>
</feature>
<feature type="compositionally biased region" description="Gly residues" evidence="2">
    <location>
        <begin position="336"/>
        <end position="383"/>
    </location>
</feature>
<dbReference type="RefSeq" id="WP_198677512.1">
    <property type="nucleotide sequence ID" value="NZ_QYAG01000001.1"/>
</dbReference>
<evidence type="ECO:0000256" key="1">
    <source>
        <dbReference type="SAM" id="Coils"/>
    </source>
</evidence>
<organism evidence="3 4">
    <name type="scientific">Leucobacter luti</name>
    <dbReference type="NCBI Taxonomy" id="340320"/>
    <lineage>
        <taxon>Bacteria</taxon>
        <taxon>Bacillati</taxon>
        <taxon>Actinomycetota</taxon>
        <taxon>Actinomycetes</taxon>
        <taxon>Micrococcales</taxon>
        <taxon>Microbacteriaceae</taxon>
        <taxon>Leucobacter</taxon>
    </lineage>
</organism>
<evidence type="ECO:0000313" key="3">
    <source>
        <dbReference type="EMBL" id="RZT66382.1"/>
    </source>
</evidence>
<dbReference type="EMBL" id="SHKI01000004">
    <property type="protein sequence ID" value="RZT66382.1"/>
    <property type="molecule type" value="Genomic_DNA"/>
</dbReference>
<keyword evidence="4" id="KW-1185">Reference proteome</keyword>
<feature type="coiled-coil region" evidence="1">
    <location>
        <begin position="173"/>
        <end position="200"/>
    </location>
</feature>
<protein>
    <submittedName>
        <fullName evidence="3">Uncharacterized protein</fullName>
    </submittedName>
</protein>
<sequence>MDTTTTKRKKRLIIGIVAGAAALALAGAGTAYGINAANARAYDAAATQHAELLDSAALAEAQLPLAQHGFVTAWQLATAEKDSAASQVALVAAADDKIVGKDAKAGLAPLADALKKIAADDAAAPTEDDLAASKAVQELLDAEDTDAASFAPTKPTGQFALSDEGADTGAEARAKVDAAVSAAQEELDSLTTQLEDIEARHDAVDAVLLSAALELRAAAESAVELAPAWKADRTKADAAAFDKALKRLQTAIKGETGTAADTDATADAEAPFETPHTVEPDAEALADAQELLAALSGYVAQANALQQAHADAVAAEEAAAAAAAAEAAATQQPTYDGGGWTSDSGWNGGGGGWSGGGGGNSGGGGGDGGFIDYGTGGGGGGGTTPPPGTCYRADTSGPEICY</sequence>
<comment type="caution">
    <text evidence="3">The sequence shown here is derived from an EMBL/GenBank/DDBJ whole genome shotgun (WGS) entry which is preliminary data.</text>
</comment>
<evidence type="ECO:0000313" key="4">
    <source>
        <dbReference type="Proteomes" id="UP000291832"/>
    </source>
</evidence>